<proteinExistence type="predicted"/>
<dbReference type="RefSeq" id="WP_230843816.1">
    <property type="nucleotide sequence ID" value="NZ_CP063845.1"/>
</dbReference>
<evidence type="ECO:0000256" key="1">
    <source>
        <dbReference type="SAM" id="SignalP"/>
    </source>
</evidence>
<organism evidence="2 3">
    <name type="scientific">Gloeobacter morelensis MG652769</name>
    <dbReference type="NCBI Taxonomy" id="2781736"/>
    <lineage>
        <taxon>Bacteria</taxon>
        <taxon>Bacillati</taxon>
        <taxon>Cyanobacteriota</taxon>
        <taxon>Cyanophyceae</taxon>
        <taxon>Gloeobacterales</taxon>
        <taxon>Gloeobacteraceae</taxon>
        <taxon>Gloeobacter</taxon>
        <taxon>Gloeobacter morelensis</taxon>
    </lineage>
</organism>
<accession>A0ABY3PS82</accession>
<protein>
    <submittedName>
        <fullName evidence="2">Uncharacterized protein</fullName>
    </submittedName>
</protein>
<gene>
    <name evidence="2" type="ORF">ISF26_10345</name>
</gene>
<feature type="signal peptide" evidence="1">
    <location>
        <begin position="1"/>
        <end position="22"/>
    </location>
</feature>
<dbReference type="EMBL" id="CP063845">
    <property type="protein sequence ID" value="UFP96578.1"/>
    <property type="molecule type" value="Genomic_DNA"/>
</dbReference>
<evidence type="ECO:0000313" key="3">
    <source>
        <dbReference type="Proteomes" id="UP001054846"/>
    </source>
</evidence>
<feature type="chain" id="PRO_5046839562" evidence="1">
    <location>
        <begin position="23"/>
        <end position="487"/>
    </location>
</feature>
<name>A0ABY3PS82_9CYAN</name>
<sequence>MRKALAGAVIAAASLIAAGAYAQKLIVPTPPTPPKAPEAPGSALLQALGPPPAPVVTLGPAPEKPGFSAELGTYPIQPTSRTRSAQEIFERTKPDFPLDPEIAAARLKIVQFYKDNGFDISLTSQETIPLLPQNWSKRTPEPLAGDYRMPYSVDSPFYQRIPKNWPKLEFPVKDYFQTSHISTLGPVGDGSFGYGIGLVIGRAGDPVRQIERRAKMPKPKMNLEKNRPNGRLLGLECPVLHRDRRWNTTTRIPDAENFRLVGNNVAGVAAYGVPRNAFDRVVIWIDDATKQATYTWRAYEQCDDATLGTRAGNWTGDYIVTEQLPGLGDRGGVNAANMADLPKLIREGELTNPNEPIRHVVGGPSRASGRKLWKAAIYPGRNWDHTIDGFNGGLIPYGMLLQLDPSIDLQKMYREKKLSLPAFRLLEAMQNYGWMCDDSGRRDMDFKGQLSNRELEPYGGRYGVSEEVIKVVKDAKLYIVAPLVKRG</sequence>
<reference evidence="2 3" key="1">
    <citation type="journal article" date="2021" name="Genome Biol. Evol.">
        <title>Complete Genome Sequencing of a Novel Gloeobacter Species from a Waterfall Cave in Mexico.</title>
        <authorList>
            <person name="Saw J.H."/>
            <person name="Cardona T."/>
            <person name="Montejano G."/>
        </authorList>
    </citation>
    <scope>NUCLEOTIDE SEQUENCE [LARGE SCALE GENOMIC DNA]</scope>
    <source>
        <strain evidence="2">MG652769</strain>
    </source>
</reference>
<evidence type="ECO:0000313" key="2">
    <source>
        <dbReference type="EMBL" id="UFP96578.1"/>
    </source>
</evidence>
<dbReference type="Proteomes" id="UP001054846">
    <property type="component" value="Chromosome"/>
</dbReference>
<keyword evidence="3" id="KW-1185">Reference proteome</keyword>
<keyword evidence="1" id="KW-0732">Signal</keyword>